<dbReference type="SMART" id="SM00347">
    <property type="entry name" value="HTH_MARR"/>
    <property type="match status" value="1"/>
</dbReference>
<feature type="domain" description="HTH marR-type" evidence="4">
    <location>
        <begin position="7"/>
        <end position="140"/>
    </location>
</feature>
<evidence type="ECO:0000256" key="2">
    <source>
        <dbReference type="ARBA" id="ARBA00023125"/>
    </source>
</evidence>
<sequence length="145" mass="15292">MSDAREAEELAGSLLDSIRLFIAAARTARPQGELSASEIAALINIRRAVETTSGALARVAGISPQAMGATIAALEARGLIERTKDTVDGRRILLRLTEAGAEVMDARRDARAAAIARELTTRFDADELATLRAAAPLLARLAEGL</sequence>
<dbReference type="PROSITE" id="PS01117">
    <property type="entry name" value="HTH_MARR_1"/>
    <property type="match status" value="1"/>
</dbReference>
<organism evidence="5 6">
    <name type="scientific">Gryllotalpicola daejeonensis</name>
    <dbReference type="NCBI Taxonomy" id="993087"/>
    <lineage>
        <taxon>Bacteria</taxon>
        <taxon>Bacillati</taxon>
        <taxon>Actinomycetota</taxon>
        <taxon>Actinomycetes</taxon>
        <taxon>Micrococcales</taxon>
        <taxon>Microbacteriaceae</taxon>
        <taxon>Gryllotalpicola</taxon>
    </lineage>
</organism>
<evidence type="ECO:0000313" key="5">
    <source>
        <dbReference type="EMBL" id="GAA4159662.1"/>
    </source>
</evidence>
<dbReference type="InterPro" id="IPR023187">
    <property type="entry name" value="Tscrpt_reg_MarR-type_CS"/>
</dbReference>
<protein>
    <submittedName>
        <fullName evidence="5">Helix-turn-helix domain-containing protein</fullName>
    </submittedName>
</protein>
<keyword evidence="6" id="KW-1185">Reference proteome</keyword>
<dbReference type="PANTHER" id="PTHR39515:SF2">
    <property type="entry name" value="HTH-TYPE TRANSCRIPTIONAL REGULATOR RV0880"/>
    <property type="match status" value="1"/>
</dbReference>
<dbReference type="InterPro" id="IPR000835">
    <property type="entry name" value="HTH_MarR-typ"/>
</dbReference>
<gene>
    <name evidence="5" type="ORF">GCM10022286_14440</name>
</gene>
<comment type="caution">
    <text evidence="5">The sequence shown here is derived from an EMBL/GenBank/DDBJ whole genome shotgun (WGS) entry which is preliminary data.</text>
</comment>
<keyword evidence="1" id="KW-0805">Transcription regulation</keyword>
<dbReference type="Pfam" id="PF12802">
    <property type="entry name" value="MarR_2"/>
    <property type="match status" value="1"/>
</dbReference>
<keyword evidence="3" id="KW-0804">Transcription</keyword>
<accession>A0ABP7ZJ38</accession>
<name>A0ABP7ZJ38_9MICO</name>
<reference evidence="5" key="1">
    <citation type="journal article" date="2014" name="Int. J. Syst. Evol. Microbiol.">
        <title>Complete genome of a new Firmicutes species belonging to the dominant human colonic microbiota ('Ruminococcus bicirculans') reveals two chromosomes and a selective capacity to utilize plant glucans.</title>
        <authorList>
            <consortium name="NISC Comparative Sequencing Program"/>
            <person name="Wegmann U."/>
            <person name="Louis P."/>
            <person name="Goesmann A."/>
            <person name="Henrissat B."/>
            <person name="Duncan S.H."/>
            <person name="Flint H.J."/>
        </authorList>
    </citation>
    <scope>NUCLEOTIDE SEQUENCE</scope>
    <source>
        <strain evidence="5">JCM 17590</strain>
    </source>
</reference>
<keyword evidence="2" id="KW-0238">DNA-binding</keyword>
<reference evidence="5" key="2">
    <citation type="submission" date="2023-12" db="EMBL/GenBank/DDBJ databases">
        <authorList>
            <person name="Sun Q."/>
            <person name="Inoue M."/>
        </authorList>
    </citation>
    <scope>NUCLEOTIDE SEQUENCE</scope>
    <source>
        <strain evidence="5">JCM 17590</strain>
    </source>
</reference>
<dbReference type="InterPro" id="IPR052526">
    <property type="entry name" value="HTH-type_Bedaq_tolerance"/>
</dbReference>
<evidence type="ECO:0000259" key="4">
    <source>
        <dbReference type="PROSITE" id="PS50995"/>
    </source>
</evidence>
<evidence type="ECO:0000256" key="1">
    <source>
        <dbReference type="ARBA" id="ARBA00023015"/>
    </source>
</evidence>
<dbReference type="EMBL" id="BAABBV010000001">
    <property type="protein sequence ID" value="GAA4159662.1"/>
    <property type="molecule type" value="Genomic_DNA"/>
</dbReference>
<dbReference type="PROSITE" id="PS50995">
    <property type="entry name" value="HTH_MARR_2"/>
    <property type="match status" value="1"/>
</dbReference>
<evidence type="ECO:0000256" key="3">
    <source>
        <dbReference type="ARBA" id="ARBA00023163"/>
    </source>
</evidence>
<dbReference type="Proteomes" id="UP001415169">
    <property type="component" value="Unassembled WGS sequence"/>
</dbReference>
<dbReference type="PANTHER" id="PTHR39515">
    <property type="entry name" value="CONSERVED PROTEIN"/>
    <property type="match status" value="1"/>
</dbReference>
<dbReference type="Gene3D" id="1.10.10.10">
    <property type="entry name" value="Winged helix-like DNA-binding domain superfamily/Winged helix DNA-binding domain"/>
    <property type="match status" value="1"/>
</dbReference>
<dbReference type="InterPro" id="IPR036390">
    <property type="entry name" value="WH_DNA-bd_sf"/>
</dbReference>
<evidence type="ECO:0000313" key="6">
    <source>
        <dbReference type="Proteomes" id="UP001415169"/>
    </source>
</evidence>
<proteinExistence type="predicted"/>
<dbReference type="SUPFAM" id="SSF46785">
    <property type="entry name" value="Winged helix' DNA-binding domain"/>
    <property type="match status" value="1"/>
</dbReference>
<dbReference type="InterPro" id="IPR036388">
    <property type="entry name" value="WH-like_DNA-bd_sf"/>
</dbReference>
<dbReference type="RefSeq" id="WP_344791078.1">
    <property type="nucleotide sequence ID" value="NZ_BAABBV010000001.1"/>
</dbReference>